<gene>
    <name evidence="2" type="primary">tis</name>
    <name evidence="2" type="ORF">HMPREF9081_1629</name>
</gene>
<evidence type="ECO:0000313" key="2">
    <source>
        <dbReference type="EMBL" id="EGK59448.1"/>
    </source>
</evidence>
<dbReference type="EMBL" id="AFHQ01000036">
    <property type="protein sequence ID" value="EGK59448.1"/>
    <property type="molecule type" value="Genomic_DNA"/>
</dbReference>
<dbReference type="Proteomes" id="UP000004067">
    <property type="component" value="Unassembled WGS sequence"/>
</dbReference>
<proteinExistence type="predicted"/>
<dbReference type="PANTHER" id="PTHR35604">
    <property type="entry name" value="TRANSPOSASE INSH FOR INSERTION SEQUENCE ELEMENT IS5A-RELATED"/>
    <property type="match status" value="1"/>
</dbReference>
<dbReference type="eggNOG" id="COG3039">
    <property type="taxonomic scope" value="Bacteria"/>
</dbReference>
<comment type="caution">
    <text evidence="2">The sequence shown here is derived from an EMBL/GenBank/DDBJ whole genome shotgun (WGS) entry which is preliminary data.</text>
</comment>
<name>F5RMZ3_9FIRM</name>
<accession>F5RMZ3</accession>
<dbReference type="PANTHER" id="PTHR35604:SF2">
    <property type="entry name" value="TRANSPOSASE INSH FOR INSERTION SEQUENCE ELEMENT IS5A-RELATED"/>
    <property type="match status" value="1"/>
</dbReference>
<dbReference type="AlphaFoldDB" id="F5RMZ3"/>
<protein>
    <submittedName>
        <fullName evidence="2">IS52 transposase</fullName>
    </submittedName>
</protein>
<evidence type="ECO:0000259" key="1">
    <source>
        <dbReference type="Pfam" id="PF05598"/>
    </source>
</evidence>
<dbReference type="InterPro" id="IPR008490">
    <property type="entry name" value="Transposase_InsH_N"/>
</dbReference>
<sequence length="147" mass="17432">MVQQTFTDMEYANRNRTTKREAFLDAMESIIPWKEWMELIAPFYVQKERGRKLIPLETMLRMYLMQNWFGLSDEGIEDAIYDSYAMKRFLKIDFSIERTPDATTLLQFRHLLEKHDITRKMFDDVKERLDAAGLIMHGGTIVDATII</sequence>
<keyword evidence="3" id="KW-1185">Reference proteome</keyword>
<dbReference type="Pfam" id="PF05598">
    <property type="entry name" value="DUF772"/>
    <property type="match status" value="1"/>
</dbReference>
<organism evidence="2 3">
    <name type="scientific">Centipeda periodontii DSM 2778</name>
    <dbReference type="NCBI Taxonomy" id="888060"/>
    <lineage>
        <taxon>Bacteria</taxon>
        <taxon>Bacillati</taxon>
        <taxon>Bacillota</taxon>
        <taxon>Negativicutes</taxon>
        <taxon>Selenomonadales</taxon>
        <taxon>Selenomonadaceae</taxon>
        <taxon>Centipeda</taxon>
    </lineage>
</organism>
<dbReference type="HOGENOM" id="CLU_049873_6_1_9"/>
<reference evidence="2 3" key="1">
    <citation type="submission" date="2011-04" db="EMBL/GenBank/DDBJ databases">
        <authorList>
            <person name="Muzny D."/>
            <person name="Qin X."/>
            <person name="Deng J."/>
            <person name="Jiang H."/>
            <person name="Liu Y."/>
            <person name="Qu J."/>
            <person name="Song X.-Z."/>
            <person name="Zhang L."/>
            <person name="Thornton R."/>
            <person name="Coyle M."/>
            <person name="Francisco L."/>
            <person name="Jackson L."/>
            <person name="Javaid M."/>
            <person name="Korchina V."/>
            <person name="Kovar C."/>
            <person name="Mata R."/>
            <person name="Mathew T."/>
            <person name="Ngo R."/>
            <person name="Nguyen L."/>
            <person name="Nguyen N."/>
            <person name="Okwuonu G."/>
            <person name="Ongeri F."/>
            <person name="Pham C."/>
            <person name="Simmons D."/>
            <person name="Wilczek-Boney K."/>
            <person name="Hale W."/>
            <person name="Jakkamsetti A."/>
            <person name="Pham P."/>
            <person name="Ruth R."/>
            <person name="San Lucas F."/>
            <person name="Warren J."/>
            <person name="Zhang J."/>
            <person name="Zhao Z."/>
            <person name="Zhou C."/>
            <person name="Zhu D."/>
            <person name="Lee S."/>
            <person name="Bess C."/>
            <person name="Blankenburg K."/>
            <person name="Forbes L."/>
            <person name="Fu Q."/>
            <person name="Gubbala S."/>
            <person name="Hirani K."/>
            <person name="Jayaseelan J.C."/>
            <person name="Lara F."/>
            <person name="Munidasa M."/>
            <person name="Palculict T."/>
            <person name="Patil S."/>
            <person name="Pu L.-L."/>
            <person name="Saada N."/>
            <person name="Tang L."/>
            <person name="Weissenberger G."/>
            <person name="Zhu Y."/>
            <person name="Hemphill L."/>
            <person name="Shang Y."/>
            <person name="Youmans B."/>
            <person name="Ayvaz T."/>
            <person name="Ross M."/>
            <person name="Santibanez J."/>
            <person name="Aqrawi P."/>
            <person name="Gross S."/>
            <person name="Joshi V."/>
            <person name="Fowler G."/>
            <person name="Nazareth L."/>
            <person name="Reid J."/>
            <person name="Worley K."/>
            <person name="Petrosino J."/>
            <person name="Highlander S."/>
            <person name="Gibbs R."/>
        </authorList>
    </citation>
    <scope>NUCLEOTIDE SEQUENCE [LARGE SCALE GENOMIC DNA]</scope>
    <source>
        <strain evidence="2 3">DSM 2778</strain>
    </source>
</reference>
<feature type="domain" description="Transposase InsH N-terminal" evidence="1">
    <location>
        <begin position="19"/>
        <end position="110"/>
    </location>
</feature>
<evidence type="ECO:0000313" key="3">
    <source>
        <dbReference type="Proteomes" id="UP000004067"/>
    </source>
</evidence>
<feature type="non-terminal residue" evidence="2">
    <location>
        <position position="147"/>
    </location>
</feature>